<dbReference type="InterPro" id="IPR003439">
    <property type="entry name" value="ABC_transporter-like_ATP-bd"/>
</dbReference>
<dbReference type="InterPro" id="IPR003593">
    <property type="entry name" value="AAA+_ATPase"/>
</dbReference>
<comment type="caution">
    <text evidence="7">The sequence shown here is derived from an EMBL/GenBank/DDBJ whole genome shotgun (WGS) entry which is preliminary data.</text>
</comment>
<keyword evidence="2" id="KW-0813">Transport</keyword>
<accession>A0A417Y7X9</accession>
<dbReference type="PANTHER" id="PTHR43820:SF4">
    <property type="entry name" value="HIGH-AFFINITY BRANCHED-CHAIN AMINO ACID TRANSPORT ATP-BINDING PROTEIN LIVF"/>
    <property type="match status" value="1"/>
</dbReference>
<dbReference type="Gene3D" id="3.40.50.300">
    <property type="entry name" value="P-loop containing nucleotide triphosphate hydrolases"/>
    <property type="match status" value="1"/>
</dbReference>
<feature type="domain" description="ABC transporter" evidence="6">
    <location>
        <begin position="16"/>
        <end position="243"/>
    </location>
</feature>
<keyword evidence="4 7" id="KW-0067">ATP-binding</keyword>
<dbReference type="PANTHER" id="PTHR43820">
    <property type="entry name" value="HIGH-AFFINITY BRANCHED-CHAIN AMINO ACID TRANSPORT ATP-BINDING PROTEIN LIVF"/>
    <property type="match status" value="1"/>
</dbReference>
<dbReference type="Proteomes" id="UP000283644">
    <property type="component" value="Unassembled WGS sequence"/>
</dbReference>
<dbReference type="GO" id="GO:0015658">
    <property type="term" value="F:branched-chain amino acid transmembrane transporter activity"/>
    <property type="evidence" value="ECO:0007669"/>
    <property type="project" value="TreeGrafter"/>
</dbReference>
<keyword evidence="3" id="KW-0547">Nucleotide-binding</keyword>
<dbReference type="SMART" id="SM00382">
    <property type="entry name" value="AAA"/>
    <property type="match status" value="1"/>
</dbReference>
<evidence type="ECO:0000313" key="7">
    <source>
        <dbReference type="EMBL" id="RHW28564.1"/>
    </source>
</evidence>
<dbReference type="PROSITE" id="PS50893">
    <property type="entry name" value="ABC_TRANSPORTER_2"/>
    <property type="match status" value="1"/>
</dbReference>
<dbReference type="EMBL" id="QXGH01000009">
    <property type="protein sequence ID" value="RHW28564.1"/>
    <property type="molecule type" value="Genomic_DNA"/>
</dbReference>
<dbReference type="PROSITE" id="PS00211">
    <property type="entry name" value="ABC_TRANSPORTER_1"/>
    <property type="match status" value="1"/>
</dbReference>
<organism evidence="7 8">
    <name type="scientific">Nocardioides immobilis</name>
    <dbReference type="NCBI Taxonomy" id="2049295"/>
    <lineage>
        <taxon>Bacteria</taxon>
        <taxon>Bacillati</taxon>
        <taxon>Actinomycetota</taxon>
        <taxon>Actinomycetes</taxon>
        <taxon>Propionibacteriales</taxon>
        <taxon>Nocardioidaceae</taxon>
        <taxon>Nocardioides</taxon>
    </lineage>
</organism>
<evidence type="ECO:0000256" key="4">
    <source>
        <dbReference type="ARBA" id="ARBA00022840"/>
    </source>
</evidence>
<dbReference type="InterPro" id="IPR052156">
    <property type="entry name" value="BCAA_Transport_ATP-bd_LivF"/>
</dbReference>
<evidence type="ECO:0000256" key="2">
    <source>
        <dbReference type="ARBA" id="ARBA00022448"/>
    </source>
</evidence>
<name>A0A417Y7X9_9ACTN</name>
<comment type="similarity">
    <text evidence="1">Belongs to the ABC transporter superfamily.</text>
</comment>
<evidence type="ECO:0000313" key="8">
    <source>
        <dbReference type="Proteomes" id="UP000283644"/>
    </source>
</evidence>
<dbReference type="GO" id="GO:0005524">
    <property type="term" value="F:ATP binding"/>
    <property type="evidence" value="ECO:0007669"/>
    <property type="project" value="UniProtKB-KW"/>
</dbReference>
<dbReference type="InterPro" id="IPR027417">
    <property type="entry name" value="P-loop_NTPase"/>
</dbReference>
<dbReference type="RefSeq" id="WP_118921932.1">
    <property type="nucleotide sequence ID" value="NZ_QXGH01000009.1"/>
</dbReference>
<evidence type="ECO:0000256" key="3">
    <source>
        <dbReference type="ARBA" id="ARBA00022741"/>
    </source>
</evidence>
<keyword evidence="5" id="KW-0029">Amino-acid transport</keyword>
<evidence type="ECO:0000256" key="1">
    <source>
        <dbReference type="ARBA" id="ARBA00005417"/>
    </source>
</evidence>
<keyword evidence="8" id="KW-1185">Reference proteome</keyword>
<dbReference type="OrthoDB" id="9776369at2"/>
<dbReference type="GO" id="GO:0015807">
    <property type="term" value="P:L-amino acid transport"/>
    <property type="evidence" value="ECO:0007669"/>
    <property type="project" value="TreeGrafter"/>
</dbReference>
<dbReference type="CDD" id="cd03224">
    <property type="entry name" value="ABC_TM1139_LivF_branched"/>
    <property type="match status" value="1"/>
</dbReference>
<dbReference type="SUPFAM" id="SSF52540">
    <property type="entry name" value="P-loop containing nucleoside triphosphate hydrolases"/>
    <property type="match status" value="1"/>
</dbReference>
<dbReference type="GO" id="GO:0016887">
    <property type="term" value="F:ATP hydrolysis activity"/>
    <property type="evidence" value="ECO:0007669"/>
    <property type="project" value="InterPro"/>
</dbReference>
<dbReference type="InterPro" id="IPR017871">
    <property type="entry name" value="ABC_transporter-like_CS"/>
</dbReference>
<evidence type="ECO:0000259" key="6">
    <source>
        <dbReference type="PROSITE" id="PS50893"/>
    </source>
</evidence>
<reference evidence="7 8" key="1">
    <citation type="submission" date="2018-09" db="EMBL/GenBank/DDBJ databases">
        <title>Genome sequencing of Nocardioides immobilis CCTCC AB 2017083 for comparison to Nocardioides silvaticus.</title>
        <authorList>
            <person name="Li C."/>
            <person name="Wang G."/>
        </authorList>
    </citation>
    <scope>NUCLEOTIDE SEQUENCE [LARGE SCALE GENOMIC DNA]</scope>
    <source>
        <strain evidence="7 8">CCTCC AB 2017083</strain>
    </source>
</reference>
<dbReference type="Pfam" id="PF00005">
    <property type="entry name" value="ABC_tran"/>
    <property type="match status" value="1"/>
</dbReference>
<protein>
    <submittedName>
        <fullName evidence="7">ABC transporter ATP-binding protein</fullName>
    </submittedName>
</protein>
<evidence type="ECO:0000256" key="5">
    <source>
        <dbReference type="ARBA" id="ARBA00022970"/>
    </source>
</evidence>
<proteinExistence type="inferred from homology"/>
<gene>
    <name evidence="7" type="ORF">D0Z08_01480</name>
</gene>
<dbReference type="AlphaFoldDB" id="A0A417Y7X9"/>
<sequence length="250" mass="25909">MSELHVTPEPAGVPVLEVRGLAAGYGSVTVVRDLDVSLSAGQVLAILGPNGAGKTTVMTTLAGLLPRIAGKVLVDGKPLPNARPGAANKAGLVLVADDRALFTGLSVKENLQIAHKPGGPDLDATMELFPALKKRLKVSAGAISGGEQQMLAVARALVQRPQVLLIDEMSMGLAPVIVEELLPVVRRIADDTGAVVVLVEQHVHLALDVADESLVIVHGDVRLRGSAAELAAHPEWLEAAYLGETEPASA</sequence>